<name>A0AAV3QLS9_LITER</name>
<accession>A0AAV3QLS9</accession>
<feature type="transmembrane region" description="Helical" evidence="1">
    <location>
        <begin position="6"/>
        <end position="23"/>
    </location>
</feature>
<dbReference type="PANTHER" id="PTHR33128">
    <property type="entry name" value="OS05G0103400 PROTEIN"/>
    <property type="match status" value="1"/>
</dbReference>
<protein>
    <recommendedName>
        <fullName evidence="4">Transmembrane protein</fullName>
    </recommendedName>
</protein>
<evidence type="ECO:0000256" key="1">
    <source>
        <dbReference type="SAM" id="Phobius"/>
    </source>
</evidence>
<dbReference type="Proteomes" id="UP001454036">
    <property type="component" value="Unassembled WGS sequence"/>
</dbReference>
<keyword evidence="1" id="KW-0472">Membrane</keyword>
<keyword evidence="3" id="KW-1185">Reference proteome</keyword>
<evidence type="ECO:0000313" key="3">
    <source>
        <dbReference type="Proteomes" id="UP001454036"/>
    </source>
</evidence>
<proteinExistence type="predicted"/>
<reference evidence="2 3" key="1">
    <citation type="submission" date="2024-01" db="EMBL/GenBank/DDBJ databases">
        <title>The complete chloroplast genome sequence of Lithospermum erythrorhizon: insights into the phylogenetic relationship among Boraginaceae species and the maternal lineages of purple gromwells.</title>
        <authorList>
            <person name="Okada T."/>
            <person name="Watanabe K."/>
        </authorList>
    </citation>
    <scope>NUCLEOTIDE SEQUENCE [LARGE SCALE GENOMIC DNA]</scope>
</reference>
<dbReference type="PANTHER" id="PTHR33128:SF55">
    <property type="entry name" value="TRANSMEMBRANE PROTEIN"/>
    <property type="match status" value="1"/>
</dbReference>
<keyword evidence="1" id="KW-0812">Transmembrane</keyword>
<dbReference type="AlphaFoldDB" id="A0AAV3QLS9"/>
<dbReference type="EMBL" id="BAABME010004825">
    <property type="protein sequence ID" value="GAA0163700.1"/>
    <property type="molecule type" value="Genomic_DNA"/>
</dbReference>
<dbReference type="InterPro" id="IPR021775">
    <property type="entry name" value="DUF3339"/>
</dbReference>
<comment type="caution">
    <text evidence="2">The sequence shown here is derived from an EMBL/GenBank/DDBJ whole genome shotgun (WGS) entry which is preliminary data.</text>
</comment>
<dbReference type="Pfam" id="PF11820">
    <property type="entry name" value="DUF3339"/>
    <property type="match status" value="1"/>
</dbReference>
<organism evidence="2 3">
    <name type="scientific">Lithospermum erythrorhizon</name>
    <name type="common">Purple gromwell</name>
    <name type="synonym">Lithospermum officinale var. erythrorhizon</name>
    <dbReference type="NCBI Taxonomy" id="34254"/>
    <lineage>
        <taxon>Eukaryota</taxon>
        <taxon>Viridiplantae</taxon>
        <taxon>Streptophyta</taxon>
        <taxon>Embryophyta</taxon>
        <taxon>Tracheophyta</taxon>
        <taxon>Spermatophyta</taxon>
        <taxon>Magnoliopsida</taxon>
        <taxon>eudicotyledons</taxon>
        <taxon>Gunneridae</taxon>
        <taxon>Pentapetalae</taxon>
        <taxon>asterids</taxon>
        <taxon>lamiids</taxon>
        <taxon>Boraginales</taxon>
        <taxon>Boraginaceae</taxon>
        <taxon>Boraginoideae</taxon>
        <taxon>Lithospermeae</taxon>
        <taxon>Lithospermum</taxon>
    </lineage>
</organism>
<evidence type="ECO:0008006" key="4">
    <source>
        <dbReference type="Google" id="ProtNLM"/>
    </source>
</evidence>
<gene>
    <name evidence="2" type="ORF">LIER_19500</name>
</gene>
<sequence>MSDWGPIFVSVLLFVLLTPGLLFQLPGHHRVVDFGSFRTSGAAILVHALLYFALVCVFFVAVRVHFYIG</sequence>
<keyword evidence="1" id="KW-1133">Transmembrane helix</keyword>
<evidence type="ECO:0000313" key="2">
    <source>
        <dbReference type="EMBL" id="GAA0163700.1"/>
    </source>
</evidence>
<feature type="transmembrane region" description="Helical" evidence="1">
    <location>
        <begin position="44"/>
        <end position="68"/>
    </location>
</feature>